<dbReference type="RefSeq" id="WP_271712799.1">
    <property type="nucleotide sequence ID" value="NZ_AP024169.1"/>
</dbReference>
<evidence type="ECO:0000313" key="3">
    <source>
        <dbReference type="Proteomes" id="UP000595897"/>
    </source>
</evidence>
<proteinExistence type="predicted"/>
<keyword evidence="1" id="KW-0812">Transmembrane</keyword>
<accession>A0A7R7ENC9</accession>
<evidence type="ECO:0000256" key="1">
    <source>
        <dbReference type="SAM" id="Phobius"/>
    </source>
</evidence>
<dbReference type="AlphaFoldDB" id="A0A7R7ENC9"/>
<keyword evidence="1" id="KW-0472">Membrane</keyword>
<feature type="transmembrane region" description="Helical" evidence="1">
    <location>
        <begin position="120"/>
        <end position="141"/>
    </location>
</feature>
<dbReference type="KEGG" id="ahb:bsdtb5_29920"/>
<protein>
    <recommendedName>
        <fullName evidence="4">YhhN-like protein</fullName>
    </recommendedName>
</protein>
<feature type="transmembrane region" description="Helical" evidence="1">
    <location>
        <begin position="147"/>
        <end position="169"/>
    </location>
</feature>
<feature type="transmembrane region" description="Helical" evidence="1">
    <location>
        <begin position="91"/>
        <end position="108"/>
    </location>
</feature>
<feature type="transmembrane region" description="Helical" evidence="1">
    <location>
        <begin position="211"/>
        <end position="228"/>
    </location>
</feature>
<evidence type="ECO:0000313" key="2">
    <source>
        <dbReference type="EMBL" id="BCN31697.1"/>
    </source>
</evidence>
<dbReference type="Proteomes" id="UP000595897">
    <property type="component" value="Chromosome"/>
</dbReference>
<organism evidence="2 3">
    <name type="scientific">Anaeromicropila herbilytica</name>
    <dbReference type="NCBI Taxonomy" id="2785025"/>
    <lineage>
        <taxon>Bacteria</taxon>
        <taxon>Bacillati</taxon>
        <taxon>Bacillota</taxon>
        <taxon>Clostridia</taxon>
        <taxon>Lachnospirales</taxon>
        <taxon>Lachnospiraceae</taxon>
        <taxon>Anaeromicropila</taxon>
    </lineage>
</organism>
<feature type="transmembrane region" description="Helical" evidence="1">
    <location>
        <begin position="181"/>
        <end position="199"/>
    </location>
</feature>
<keyword evidence="3" id="KW-1185">Reference proteome</keyword>
<dbReference type="EMBL" id="AP024169">
    <property type="protein sequence ID" value="BCN31697.1"/>
    <property type="molecule type" value="Genomic_DNA"/>
</dbReference>
<feature type="transmembrane region" description="Helical" evidence="1">
    <location>
        <begin position="9"/>
        <end position="27"/>
    </location>
</feature>
<feature type="transmembrane region" description="Helical" evidence="1">
    <location>
        <begin position="39"/>
        <end position="59"/>
    </location>
</feature>
<gene>
    <name evidence="2" type="ORF">bsdtb5_29920</name>
</gene>
<evidence type="ECO:0008006" key="4">
    <source>
        <dbReference type="Google" id="ProtNLM"/>
    </source>
</evidence>
<feature type="transmembrane region" description="Helical" evidence="1">
    <location>
        <begin position="66"/>
        <end position="85"/>
    </location>
</feature>
<reference evidence="2 3" key="1">
    <citation type="submission" date="2020-11" db="EMBL/GenBank/DDBJ databases">
        <title>Draft genome sequencing of a Lachnospiraceae strain isolated from anoxic soil subjected to BSD treatment.</title>
        <authorList>
            <person name="Uek A."/>
            <person name="Tonouchi A."/>
        </authorList>
    </citation>
    <scope>NUCLEOTIDE SEQUENCE [LARGE SCALE GENOMIC DNA]</scope>
    <source>
        <strain evidence="2 3">TB5</strain>
    </source>
</reference>
<name>A0A7R7ENC9_9FIRM</name>
<keyword evidence="1" id="KW-1133">Transmembrane helix</keyword>
<sequence>MNCKMNHKWIFRIFLILESIIYIRFLYLDISRNENYDLIAYIKYSGIVLCVIFQFLYYWKQKNDTIILRFAILGTAFADYFLVIAEDNTPGVLMFMIVQLLYMVRITNIDRTKENKIRVLSFRYIMILLNTSVISMILLYFKVYVDFLFMITCIYFQSLVVNVVCAVKITVKNKKVTSNRIFAIGMVLFLLCDINVGLFNLSQYMTLQDGIYLAIYNISSIAMWLFYLPSQVMISISESRDR</sequence>